<reference evidence="2" key="1">
    <citation type="journal article" date="2019" name="Int. J. Syst. Evol. Microbiol.">
        <title>The Global Catalogue of Microorganisms (GCM) 10K type strain sequencing project: providing services to taxonomists for standard genome sequencing and annotation.</title>
        <authorList>
            <consortium name="The Broad Institute Genomics Platform"/>
            <consortium name="The Broad Institute Genome Sequencing Center for Infectious Disease"/>
            <person name="Wu L."/>
            <person name="Ma J."/>
        </authorList>
    </citation>
    <scope>NUCLEOTIDE SEQUENCE [LARGE SCALE GENOMIC DNA]</scope>
    <source>
        <strain evidence="2">KCTC 52165</strain>
    </source>
</reference>
<name>A0ABV7KCC4_9HYPH</name>
<dbReference type="RefSeq" id="WP_378220754.1">
    <property type="nucleotide sequence ID" value="NZ_JBHRTK010000012.1"/>
</dbReference>
<proteinExistence type="predicted"/>
<comment type="caution">
    <text evidence="1">The sequence shown here is derived from an EMBL/GenBank/DDBJ whole genome shotgun (WGS) entry which is preliminary data.</text>
</comment>
<dbReference type="Proteomes" id="UP001595583">
    <property type="component" value="Unassembled WGS sequence"/>
</dbReference>
<keyword evidence="2" id="KW-1185">Reference proteome</keyword>
<evidence type="ECO:0000313" key="1">
    <source>
        <dbReference type="EMBL" id="MFC3206957.1"/>
    </source>
</evidence>
<protein>
    <submittedName>
        <fullName evidence="1">Uncharacterized protein</fullName>
    </submittedName>
</protein>
<gene>
    <name evidence="1" type="ORF">ACFOHJ_12095</name>
</gene>
<dbReference type="EMBL" id="JBHRTK010000012">
    <property type="protein sequence ID" value="MFC3206957.1"/>
    <property type="molecule type" value="Genomic_DNA"/>
</dbReference>
<evidence type="ECO:0000313" key="2">
    <source>
        <dbReference type="Proteomes" id="UP001595583"/>
    </source>
</evidence>
<organism evidence="1 2">
    <name type="scientific">Aquamicrobium soli</name>
    <dbReference type="NCBI Taxonomy" id="1811518"/>
    <lineage>
        <taxon>Bacteria</taxon>
        <taxon>Pseudomonadati</taxon>
        <taxon>Pseudomonadota</taxon>
        <taxon>Alphaproteobacteria</taxon>
        <taxon>Hyphomicrobiales</taxon>
        <taxon>Phyllobacteriaceae</taxon>
        <taxon>Aquamicrobium</taxon>
    </lineage>
</organism>
<accession>A0ABV7KCC4</accession>
<sequence length="61" mass="6841">MKPHERDRLDDLSKRLREEQKGLLLVAAQSDGLPSQSTLQRVAQLELNISAIENTLADEQA</sequence>